<dbReference type="GO" id="GO:0003676">
    <property type="term" value="F:nucleic acid binding"/>
    <property type="evidence" value="ECO:0007669"/>
    <property type="project" value="InterPro"/>
</dbReference>
<evidence type="ECO:0000313" key="1">
    <source>
        <dbReference type="EMBL" id="MBW0512988.1"/>
    </source>
</evidence>
<dbReference type="Gene3D" id="3.30.420.10">
    <property type="entry name" value="Ribonuclease H-like superfamily/Ribonuclease H"/>
    <property type="match status" value="1"/>
</dbReference>
<dbReference type="Proteomes" id="UP000765509">
    <property type="component" value="Unassembled WGS sequence"/>
</dbReference>
<dbReference type="InterPro" id="IPR036397">
    <property type="entry name" value="RNaseH_sf"/>
</dbReference>
<name>A0A9Q3E354_9BASI</name>
<sequence length="143" mass="16540">MVWGLFVEAQKAPCDYPRPKTAANLVENVYPPALWPIFEHMEWAPYILGHQKLTLMEDGAPFHSAQVSQDWCKCNGLVKLQWPLQSPNMNPIKTLWKKNCRFPPFTSTKQWTNFRQLSLLPGMTSQVSTSISFSRPWQNECKT</sequence>
<proteinExistence type="predicted"/>
<organism evidence="1 2">
    <name type="scientific">Austropuccinia psidii MF-1</name>
    <dbReference type="NCBI Taxonomy" id="1389203"/>
    <lineage>
        <taxon>Eukaryota</taxon>
        <taxon>Fungi</taxon>
        <taxon>Dikarya</taxon>
        <taxon>Basidiomycota</taxon>
        <taxon>Pucciniomycotina</taxon>
        <taxon>Pucciniomycetes</taxon>
        <taxon>Pucciniales</taxon>
        <taxon>Sphaerophragmiaceae</taxon>
        <taxon>Austropuccinia</taxon>
    </lineage>
</organism>
<dbReference type="OrthoDB" id="6513831at2759"/>
<evidence type="ECO:0000313" key="2">
    <source>
        <dbReference type="Proteomes" id="UP000765509"/>
    </source>
</evidence>
<gene>
    <name evidence="1" type="ORF">O181_052703</name>
</gene>
<accession>A0A9Q3E354</accession>
<dbReference type="AlphaFoldDB" id="A0A9Q3E354"/>
<reference evidence="1" key="1">
    <citation type="submission" date="2021-03" db="EMBL/GenBank/DDBJ databases">
        <title>Draft genome sequence of rust myrtle Austropuccinia psidii MF-1, a brazilian biotype.</title>
        <authorList>
            <person name="Quecine M.C."/>
            <person name="Pachon D.M.R."/>
            <person name="Bonatelli M.L."/>
            <person name="Correr F.H."/>
            <person name="Franceschini L.M."/>
            <person name="Leite T.F."/>
            <person name="Margarido G.R.A."/>
            <person name="Almeida C.A."/>
            <person name="Ferrarezi J.A."/>
            <person name="Labate C.A."/>
        </authorList>
    </citation>
    <scope>NUCLEOTIDE SEQUENCE</scope>
    <source>
        <strain evidence="1">MF-1</strain>
    </source>
</reference>
<keyword evidence="2" id="KW-1185">Reference proteome</keyword>
<comment type="caution">
    <text evidence="1">The sequence shown here is derived from an EMBL/GenBank/DDBJ whole genome shotgun (WGS) entry which is preliminary data.</text>
</comment>
<evidence type="ECO:0008006" key="3">
    <source>
        <dbReference type="Google" id="ProtNLM"/>
    </source>
</evidence>
<dbReference type="EMBL" id="AVOT02023110">
    <property type="protein sequence ID" value="MBW0512988.1"/>
    <property type="molecule type" value="Genomic_DNA"/>
</dbReference>
<protein>
    <recommendedName>
        <fullName evidence="3">Tc1-like transposase DDE domain-containing protein</fullName>
    </recommendedName>
</protein>